<organism evidence="1">
    <name type="scientific">marine metagenome</name>
    <dbReference type="NCBI Taxonomy" id="408172"/>
    <lineage>
        <taxon>unclassified sequences</taxon>
        <taxon>metagenomes</taxon>
        <taxon>ecological metagenomes</taxon>
    </lineage>
</organism>
<reference evidence="1" key="1">
    <citation type="submission" date="2018-05" db="EMBL/GenBank/DDBJ databases">
        <authorList>
            <person name="Lanie J.A."/>
            <person name="Ng W.-L."/>
            <person name="Kazmierczak K.M."/>
            <person name="Andrzejewski T.M."/>
            <person name="Davidsen T.M."/>
            <person name="Wayne K.J."/>
            <person name="Tettelin H."/>
            <person name="Glass J.I."/>
            <person name="Rusch D."/>
            <person name="Podicherti R."/>
            <person name="Tsui H.-C.T."/>
            <person name="Winkler M.E."/>
        </authorList>
    </citation>
    <scope>NUCLEOTIDE SEQUENCE</scope>
</reference>
<evidence type="ECO:0000313" key="1">
    <source>
        <dbReference type="EMBL" id="SVD28625.1"/>
    </source>
</evidence>
<name>A0A382U3Y6_9ZZZZ</name>
<feature type="non-terminal residue" evidence="1">
    <location>
        <position position="64"/>
    </location>
</feature>
<proteinExistence type="predicted"/>
<sequence length="64" mass="6741">MKCLRFLFVILATATMAIFAHAQNGRAVNVTVPEELEATLFSPNTLTPCVACIGVAPTGEVYAG</sequence>
<gene>
    <name evidence="1" type="ORF">METZ01_LOCUS381479</name>
</gene>
<dbReference type="EMBL" id="UINC01141090">
    <property type="protein sequence ID" value="SVD28625.1"/>
    <property type="molecule type" value="Genomic_DNA"/>
</dbReference>
<accession>A0A382U3Y6</accession>
<protein>
    <submittedName>
        <fullName evidence="1">Uncharacterized protein</fullName>
    </submittedName>
</protein>
<dbReference type="AlphaFoldDB" id="A0A382U3Y6"/>